<proteinExistence type="predicted"/>
<evidence type="ECO:0000256" key="1">
    <source>
        <dbReference type="SAM" id="Phobius"/>
    </source>
</evidence>
<comment type="caution">
    <text evidence="2">The sequence shown here is derived from an EMBL/GenBank/DDBJ whole genome shotgun (WGS) entry which is preliminary data.</text>
</comment>
<feature type="transmembrane region" description="Helical" evidence="1">
    <location>
        <begin position="147"/>
        <end position="163"/>
    </location>
</feature>
<feature type="transmembrane region" description="Helical" evidence="1">
    <location>
        <begin position="118"/>
        <end position="135"/>
    </location>
</feature>
<dbReference type="Pfam" id="PF09913">
    <property type="entry name" value="DUF2142"/>
    <property type="match status" value="1"/>
</dbReference>
<dbReference type="EMBL" id="MUIZ01000003">
    <property type="protein sequence ID" value="OUK04576.1"/>
    <property type="molecule type" value="Genomic_DNA"/>
</dbReference>
<evidence type="ECO:0000313" key="3">
    <source>
        <dbReference type="Proteomes" id="UP000194606"/>
    </source>
</evidence>
<keyword evidence="1" id="KW-0472">Membrane</keyword>
<feature type="transmembrane region" description="Helical" evidence="1">
    <location>
        <begin position="424"/>
        <end position="445"/>
    </location>
</feature>
<feature type="transmembrane region" description="Helical" evidence="1">
    <location>
        <begin position="239"/>
        <end position="258"/>
    </location>
</feature>
<feature type="transmembrane region" description="Helical" evidence="1">
    <location>
        <begin position="169"/>
        <end position="202"/>
    </location>
</feature>
<feature type="transmembrane region" description="Helical" evidence="1">
    <location>
        <begin position="333"/>
        <end position="351"/>
    </location>
</feature>
<feature type="transmembrane region" description="Helical" evidence="1">
    <location>
        <begin position="270"/>
        <end position="289"/>
    </location>
</feature>
<organism evidence="2 3">
    <name type="scientific">Lactococcus petauri</name>
    <dbReference type="NCBI Taxonomy" id="1940789"/>
    <lineage>
        <taxon>Bacteria</taxon>
        <taxon>Bacillati</taxon>
        <taxon>Bacillota</taxon>
        <taxon>Bacilli</taxon>
        <taxon>Lactobacillales</taxon>
        <taxon>Streptococcaceae</taxon>
        <taxon>Lactococcus</taxon>
    </lineage>
</organism>
<dbReference type="Proteomes" id="UP000194606">
    <property type="component" value="Unassembled WGS sequence"/>
</dbReference>
<feature type="transmembrane region" description="Helical" evidence="1">
    <location>
        <begin position="395"/>
        <end position="412"/>
    </location>
</feature>
<dbReference type="RefSeq" id="WP_086582782.1">
    <property type="nucleotide sequence ID" value="NZ_MUIZ01000003.1"/>
</dbReference>
<accession>A0A252CDD3</accession>
<reference evidence="2 3" key="1">
    <citation type="submission" date="2017-02" db="EMBL/GenBank/DDBJ databases">
        <authorList>
            <person name="Peterson S.W."/>
        </authorList>
    </citation>
    <scope>NUCLEOTIDE SEQUENCE [LARGE SCALE GENOMIC DNA]</scope>
    <source>
        <strain evidence="2">159469</strain>
    </source>
</reference>
<feature type="transmembrane region" description="Helical" evidence="1">
    <location>
        <begin position="363"/>
        <end position="383"/>
    </location>
</feature>
<sequence>MEYVSKNLRKLSKQNLPVHKIYIVLALLFGIIFSIAMPIFHEQDGQYHFAASSAMVDLPVNLSNYGEYVVGSGMDNQKQFYQNGTHFQQFYLQKVQIIPQEDVPRKINALSSKFNYDYMGHIIPALGVWVGYHIYPSLGVMTVVARLFNLIVCATMMFFIIKWVKKGKLLFACVMLSPVAIISFASLSYDAINFVWVAFLIAYMINMSLRSKLVLRKELPILAVLGVTSVLWFKTNFLLLFAMPAIILVNYLISNYYGDDAVRQKSKYRVIAVVSFLTLIVGSGAFYYWTHSNGGVRYVVSRLWASFGILSTPTSSQVSQTLLAQTNRMTNGIPFWIAGVWFALLICILLVEDKYVKSKVISFGALGVFGISILVVYMAFISYNNAISGQIYGVQGRYFTPVLLLLSLFMGNEAFKLKIKPKRIVVVLMIIIVIISNTLIVTNTLSNMHGLFIDMRG</sequence>
<evidence type="ECO:0008006" key="4">
    <source>
        <dbReference type="Google" id="ProtNLM"/>
    </source>
</evidence>
<gene>
    <name evidence="2" type="ORF">BZZ03_06110</name>
</gene>
<protein>
    <recommendedName>
        <fullName evidence="4">DUF2142 domain-containing protein</fullName>
    </recommendedName>
</protein>
<feature type="transmembrane region" description="Helical" evidence="1">
    <location>
        <begin position="21"/>
        <end position="40"/>
    </location>
</feature>
<feature type="transmembrane region" description="Helical" evidence="1">
    <location>
        <begin position="214"/>
        <end position="233"/>
    </location>
</feature>
<evidence type="ECO:0000313" key="2">
    <source>
        <dbReference type="EMBL" id="OUK04576.1"/>
    </source>
</evidence>
<dbReference type="InterPro" id="IPR018674">
    <property type="entry name" value="DUF2142_membrane"/>
</dbReference>
<keyword evidence="1" id="KW-1133">Transmembrane helix</keyword>
<dbReference type="AlphaFoldDB" id="A0A252CDD3"/>
<name>A0A252CDD3_9LACT</name>
<keyword evidence="1" id="KW-0812">Transmembrane</keyword>